<dbReference type="PANTHER" id="PTHR47237">
    <property type="entry name" value="SLL0310 PROTEIN"/>
    <property type="match status" value="1"/>
</dbReference>
<dbReference type="InterPro" id="IPR052729">
    <property type="entry name" value="Acyl/Acetyltrans_Enzymes"/>
</dbReference>
<evidence type="ECO:0000259" key="1">
    <source>
        <dbReference type="PROSITE" id="PS51186"/>
    </source>
</evidence>
<dbReference type="PANTHER" id="PTHR47237:SF1">
    <property type="entry name" value="SLL0310 PROTEIN"/>
    <property type="match status" value="1"/>
</dbReference>
<dbReference type="Pfam" id="PF00583">
    <property type="entry name" value="Acetyltransf_1"/>
    <property type="match status" value="1"/>
</dbReference>
<dbReference type="PROSITE" id="PS51186">
    <property type="entry name" value="GNAT"/>
    <property type="match status" value="1"/>
</dbReference>
<dbReference type="Proteomes" id="UP001140510">
    <property type="component" value="Unassembled WGS sequence"/>
</dbReference>
<dbReference type="GO" id="GO:0016747">
    <property type="term" value="F:acyltransferase activity, transferring groups other than amino-acyl groups"/>
    <property type="evidence" value="ECO:0007669"/>
    <property type="project" value="InterPro"/>
</dbReference>
<dbReference type="Gene3D" id="3.40.630.90">
    <property type="match status" value="1"/>
</dbReference>
<dbReference type="OrthoDB" id="5771378at2759"/>
<comment type="caution">
    <text evidence="2">The sequence shown here is derived from an EMBL/GenBank/DDBJ whole genome shotgun (WGS) entry which is preliminary data.</text>
</comment>
<evidence type="ECO:0000313" key="3">
    <source>
        <dbReference type="Proteomes" id="UP001140510"/>
    </source>
</evidence>
<feature type="domain" description="N-acetyltransferase" evidence="1">
    <location>
        <begin position="8"/>
        <end position="178"/>
    </location>
</feature>
<name>A0A9W8Z796_9PLEO</name>
<dbReference type="CDD" id="cd04301">
    <property type="entry name" value="NAT_SF"/>
    <property type="match status" value="1"/>
</dbReference>
<proteinExistence type="predicted"/>
<dbReference type="AlphaFoldDB" id="A0A9W8Z796"/>
<accession>A0A9W8Z796</accession>
<reference evidence="2" key="1">
    <citation type="submission" date="2022-10" db="EMBL/GenBank/DDBJ databases">
        <title>Tapping the CABI collections for fungal endophytes: first genome assemblies for Collariella, Neodidymelliopsis, Ascochyta clinopodiicola, Didymella pomorum, Didymosphaeria variabile, Neocosmospora piperis and Neocucurbitaria cava.</title>
        <authorList>
            <person name="Hill R."/>
        </authorList>
    </citation>
    <scope>NUCLEOTIDE SEQUENCE</scope>
    <source>
        <strain evidence="2">IMI 355091</strain>
    </source>
</reference>
<gene>
    <name evidence="2" type="ORF">N0V91_010597</name>
</gene>
<dbReference type="Pfam" id="PF18014">
    <property type="entry name" value="Acetyltransf_18"/>
    <property type="match status" value="1"/>
</dbReference>
<evidence type="ECO:0000313" key="2">
    <source>
        <dbReference type="EMBL" id="KAJ4397906.1"/>
    </source>
</evidence>
<dbReference type="SUPFAM" id="SSF55729">
    <property type="entry name" value="Acyl-CoA N-acyltransferases (Nat)"/>
    <property type="match status" value="1"/>
</dbReference>
<dbReference type="Gene3D" id="3.40.630.30">
    <property type="match status" value="1"/>
</dbReference>
<protein>
    <recommendedName>
        <fullName evidence="1">N-acetyltransferase domain-containing protein</fullName>
    </recommendedName>
</protein>
<dbReference type="InterPro" id="IPR000182">
    <property type="entry name" value="GNAT_dom"/>
</dbReference>
<sequence length="325" mass="35652">MAPPPHLIHPSRSLEETSDFWYPIIRDLGWNRSRSDGPSHYHAALDGKTWLLMTPQNGPQDPQDISTPQTDSPQGCVLALPYPNGTGWIGFFLVASSHRGHGLGGALWRGMDDVWAQNGTKVIGLDGVEEQVATYERRGFVDVGRIVLMSCSASAVATLKGYSDGESDDDVRDIKKADREGLRKLDKMYTGLDRGRYWVSSDLLAREDVFGFAHYTNNQLSGFVLVRGCEEGHRVGPLFAPSAAVASQLLRLVMQHPSVAAPKDSLIVEVFGANAEAKKLFADLGWSDVGVEYHRMWYEGREPEPQRDGGLGTKGMFAVFDAACG</sequence>
<keyword evidence="3" id="KW-1185">Reference proteome</keyword>
<dbReference type="InterPro" id="IPR041496">
    <property type="entry name" value="YitH/HolE_GNAT"/>
</dbReference>
<dbReference type="EMBL" id="JAPEVA010000145">
    <property type="protein sequence ID" value="KAJ4397906.1"/>
    <property type="molecule type" value="Genomic_DNA"/>
</dbReference>
<dbReference type="InterPro" id="IPR016181">
    <property type="entry name" value="Acyl_CoA_acyltransferase"/>
</dbReference>
<organism evidence="2 3">
    <name type="scientific">Didymella pomorum</name>
    <dbReference type="NCBI Taxonomy" id="749634"/>
    <lineage>
        <taxon>Eukaryota</taxon>
        <taxon>Fungi</taxon>
        <taxon>Dikarya</taxon>
        <taxon>Ascomycota</taxon>
        <taxon>Pezizomycotina</taxon>
        <taxon>Dothideomycetes</taxon>
        <taxon>Pleosporomycetidae</taxon>
        <taxon>Pleosporales</taxon>
        <taxon>Pleosporineae</taxon>
        <taxon>Didymellaceae</taxon>
        <taxon>Didymella</taxon>
    </lineage>
</organism>